<feature type="compositionally biased region" description="Acidic residues" evidence="9">
    <location>
        <begin position="895"/>
        <end position="912"/>
    </location>
</feature>
<gene>
    <name evidence="12" type="primary">tex2l</name>
</gene>
<dbReference type="GO" id="GO:0008289">
    <property type="term" value="F:lipid binding"/>
    <property type="evidence" value="ECO:0007669"/>
    <property type="project" value="UniProtKB-KW"/>
</dbReference>
<evidence type="ECO:0000256" key="2">
    <source>
        <dbReference type="ARBA" id="ARBA00022448"/>
    </source>
</evidence>
<dbReference type="GO" id="GO:0005789">
    <property type="term" value="C:endoplasmic reticulum membrane"/>
    <property type="evidence" value="ECO:0007669"/>
    <property type="project" value="UniProtKB-SubCell"/>
</dbReference>
<feature type="transmembrane region" description="Helical" evidence="10">
    <location>
        <begin position="414"/>
        <end position="431"/>
    </location>
</feature>
<keyword evidence="13" id="KW-1185">Reference proteome</keyword>
<feature type="region of interest" description="Disordered" evidence="9">
    <location>
        <begin position="1"/>
        <end position="37"/>
    </location>
</feature>
<feature type="compositionally biased region" description="Low complexity" evidence="9">
    <location>
        <begin position="676"/>
        <end position="691"/>
    </location>
</feature>
<evidence type="ECO:0000256" key="9">
    <source>
        <dbReference type="SAM" id="MobiDB-lite"/>
    </source>
</evidence>
<dbReference type="PANTHER" id="PTHR13466">
    <property type="entry name" value="TEX2 PROTEIN-RELATED"/>
    <property type="match status" value="1"/>
</dbReference>
<feature type="compositionally biased region" description="Basic and acidic residues" evidence="9">
    <location>
        <begin position="590"/>
        <end position="603"/>
    </location>
</feature>
<dbReference type="RefSeq" id="XP_036811910.1">
    <property type="nucleotide sequence ID" value="XM_036956015.1"/>
</dbReference>
<dbReference type="AlphaFoldDB" id="A0A8C7T6V6"/>
<evidence type="ECO:0000256" key="10">
    <source>
        <dbReference type="SAM" id="Phobius"/>
    </source>
</evidence>
<evidence type="ECO:0000256" key="6">
    <source>
        <dbReference type="ARBA" id="ARBA00023055"/>
    </source>
</evidence>
<feature type="region of interest" description="Disordered" evidence="9">
    <location>
        <begin position="674"/>
        <end position="711"/>
    </location>
</feature>
<feature type="compositionally biased region" description="Polar residues" evidence="9">
    <location>
        <begin position="285"/>
        <end position="296"/>
    </location>
</feature>
<organism evidence="12 13">
    <name type="scientific">Oncorhynchus mykiss</name>
    <name type="common">Rainbow trout</name>
    <name type="synonym">Salmo gairdneri</name>
    <dbReference type="NCBI Taxonomy" id="8022"/>
    <lineage>
        <taxon>Eukaryota</taxon>
        <taxon>Metazoa</taxon>
        <taxon>Chordata</taxon>
        <taxon>Craniata</taxon>
        <taxon>Vertebrata</taxon>
        <taxon>Euteleostomi</taxon>
        <taxon>Actinopterygii</taxon>
        <taxon>Neopterygii</taxon>
        <taxon>Teleostei</taxon>
        <taxon>Protacanthopterygii</taxon>
        <taxon>Salmoniformes</taxon>
        <taxon>Salmonidae</taxon>
        <taxon>Salmoninae</taxon>
        <taxon>Oncorhynchus</taxon>
    </lineage>
</organism>
<feature type="region of interest" description="Disordered" evidence="9">
    <location>
        <begin position="863"/>
        <end position="914"/>
    </location>
</feature>
<evidence type="ECO:0000256" key="7">
    <source>
        <dbReference type="ARBA" id="ARBA00023121"/>
    </source>
</evidence>
<dbReference type="Proteomes" id="UP000694395">
    <property type="component" value="Chromosome 20"/>
</dbReference>
<evidence type="ECO:0000256" key="3">
    <source>
        <dbReference type="ARBA" id="ARBA00022692"/>
    </source>
</evidence>
<dbReference type="OrthoDB" id="26740at2759"/>
<name>A0A8C7T6V6_ONCMY</name>
<feature type="region of interest" description="Disordered" evidence="9">
    <location>
        <begin position="590"/>
        <end position="624"/>
    </location>
</feature>
<dbReference type="KEGG" id="omy:110498773"/>
<reference evidence="12" key="3">
    <citation type="submission" date="2025-09" db="UniProtKB">
        <authorList>
            <consortium name="Ensembl"/>
        </authorList>
    </citation>
    <scope>IDENTIFICATION</scope>
</reference>
<keyword evidence="3 10" id="KW-0812">Transmembrane</keyword>
<evidence type="ECO:0000313" key="13">
    <source>
        <dbReference type="Proteomes" id="UP000694395"/>
    </source>
</evidence>
<evidence type="ECO:0000256" key="1">
    <source>
        <dbReference type="ARBA" id="ARBA00004586"/>
    </source>
</evidence>
<sequence>MAEIGENVARGREEGDDGVGGLRPPHDPQSPAHFPFSAPPVRAHHVGLRRGIVIQLTGTEGEWDSLDDNELIFPLEHNDYDDQTPYISLSKERQNSMEEENQHCLDSPAFHVPLSPSSPGSLGDCSNSAPSFLSPSPATPTHRPLASLVKSLSTELELPHGSSLRPRPFLSLVKSISTEISRSEPEVSQSKSDSRLNLHLQWKNLTQPKGRSDGDSRTAPPSPIALSPSEGTKAGFFKIELEDTKRKFSEAMQEPMFSKPISIFSKIMGDEKENAAAGSPKHQRATGTHSAGSPSSRGVYVGRMESTEVGITESPLRSTKRTDGDSPPVFDWPCVKHPKKGLPTRTCSVHDHHGNKPNDNSEELEICTYDEVMQVFAIESHHHRRPRRLPGSLISSGPHRVVVQPTSPPPPPHMVLFCVAVLSYAYFILPLGPYISGLALGVAFGFLLGLLLIRLGSTRHTAQPHPHRDVQALTEVVKQADALGNESDVLKGWLNEMFEYDPETYHLSLTHSVFASLEGHCLRLDYPRNNISRRATYDEKPPEAAVVSTRCFQLRHSKVFLLPSELARKRLWNLKYPICIELAEGEGVMEEGRGTVETPKEEQGGNPQLQTRPTSNPKPAANLPTTLYLFGRTGREKEEWFHHFLSASMVMEKEKENERPGRCVCRSDVPVLRGVSPSRQSQDSRGSSRIGSTEEDLPIPPSAPSIQPSRMGSPLLDYPTYMARFLPSEQPSPLPSPPLNSTETSPTNKVRCTCDFPEFPVEDNTDWVNALIGRIFWDFLREKYWADIVSRKIQKKLSKIRLPYFMNELTLTELDMGSCLPQITSASRPVVNSRGLWLELEVVYTGALQMTLETKINLSKLGKEGKEGKEGSLDTDSLTDTGSLGSRPVLSVLADSDEESSSAGSSDEEEVLLSEHQSIVGEKGTLPGAEGIAAGGGRTGRRILRFVDKIAKSKYFQKATENEYIKKKIEEMSNTPLLLAVEVQELSGTLAVNIPPPPTDRIWYSFCVPPKLDLRVRPKLGEREVTFCHVTEWIEKKLQDEFEKVFVLPNMDDIYLPLMHSGMDSPPAGLLEECPAQSSHSQHSSMESIERISQDNTAADLDLDYTEQKYELNM</sequence>
<reference evidence="12" key="2">
    <citation type="submission" date="2025-08" db="UniProtKB">
        <authorList>
            <consortium name="Ensembl"/>
        </authorList>
    </citation>
    <scope>IDENTIFICATION</scope>
</reference>
<dbReference type="GeneID" id="110498773"/>
<dbReference type="PANTHER" id="PTHR13466:SF4">
    <property type="entry name" value="SMP-LTD DOMAIN-CONTAINING PROTEIN"/>
    <property type="match status" value="1"/>
</dbReference>
<keyword evidence="4" id="KW-0256">Endoplasmic reticulum</keyword>
<reference evidence="12" key="1">
    <citation type="submission" date="2020-07" db="EMBL/GenBank/DDBJ databases">
        <title>A long reads based de novo assembly of the rainbow trout Arlee double haploid line genome.</title>
        <authorList>
            <person name="Gao G."/>
            <person name="Palti Y."/>
        </authorList>
    </citation>
    <scope>NUCLEOTIDE SEQUENCE [LARGE SCALE GENOMIC DNA]</scope>
</reference>
<feature type="region of interest" description="Disordered" evidence="9">
    <location>
        <begin position="205"/>
        <end position="231"/>
    </location>
</feature>
<keyword evidence="6" id="KW-0445">Lipid transport</keyword>
<comment type="subcellular location">
    <subcellularLocation>
        <location evidence="1">Endoplasmic reticulum membrane</location>
    </subcellularLocation>
</comment>
<feature type="compositionally biased region" description="Low complexity" evidence="9">
    <location>
        <begin position="739"/>
        <end position="748"/>
    </location>
</feature>
<dbReference type="Ensembl" id="ENSOMYT00000082265.2">
    <property type="protein sequence ID" value="ENSOMYP00000075577.2"/>
    <property type="gene ID" value="ENSOMYG00000034917.2"/>
</dbReference>
<protein>
    <submittedName>
        <fullName evidence="12">Testis expressed 2, like</fullName>
    </submittedName>
</protein>
<keyword evidence="5 10" id="KW-1133">Transmembrane helix</keyword>
<feature type="domain" description="SMP-LTD" evidence="11">
    <location>
        <begin position="761"/>
        <end position="1057"/>
    </location>
</feature>
<feature type="region of interest" description="Disordered" evidence="9">
    <location>
        <begin position="727"/>
        <end position="748"/>
    </location>
</feature>
<feature type="region of interest" description="Disordered" evidence="9">
    <location>
        <begin position="272"/>
        <end position="334"/>
    </location>
</feature>
<feature type="compositionally biased region" description="Polar residues" evidence="9">
    <location>
        <begin position="874"/>
        <end position="884"/>
    </location>
</feature>
<dbReference type="CDD" id="cd21675">
    <property type="entry name" value="SMP_TEX2"/>
    <property type="match status" value="1"/>
</dbReference>
<feature type="region of interest" description="Disordered" evidence="9">
    <location>
        <begin position="1067"/>
        <end position="1093"/>
    </location>
</feature>
<dbReference type="CTD" id="100004729"/>
<evidence type="ECO:0000256" key="8">
    <source>
        <dbReference type="ARBA" id="ARBA00023136"/>
    </source>
</evidence>
<dbReference type="PROSITE" id="PS51847">
    <property type="entry name" value="SMP"/>
    <property type="match status" value="1"/>
</dbReference>
<evidence type="ECO:0000259" key="11">
    <source>
        <dbReference type="PROSITE" id="PS51847"/>
    </source>
</evidence>
<dbReference type="InterPro" id="IPR031468">
    <property type="entry name" value="SMP_LBD"/>
</dbReference>
<feature type="compositionally biased region" description="Basic and acidic residues" evidence="9">
    <location>
        <begin position="863"/>
        <end position="872"/>
    </location>
</feature>
<dbReference type="GO" id="GO:0006869">
    <property type="term" value="P:lipid transport"/>
    <property type="evidence" value="ECO:0007669"/>
    <property type="project" value="UniProtKB-KW"/>
</dbReference>
<evidence type="ECO:0000256" key="4">
    <source>
        <dbReference type="ARBA" id="ARBA00022824"/>
    </source>
</evidence>
<evidence type="ECO:0000256" key="5">
    <source>
        <dbReference type="ARBA" id="ARBA00022989"/>
    </source>
</evidence>
<dbReference type="GeneTree" id="ENSGT00940000164352"/>
<accession>A0A8C7T6V6</accession>
<feature type="compositionally biased region" description="Polar residues" evidence="9">
    <location>
        <begin position="605"/>
        <end position="617"/>
    </location>
</feature>
<proteinExistence type="predicted"/>
<evidence type="ECO:0000313" key="12">
    <source>
        <dbReference type="Ensembl" id="ENSOMYP00000075577.2"/>
    </source>
</evidence>
<keyword evidence="8 10" id="KW-0472">Membrane</keyword>
<feature type="transmembrane region" description="Helical" evidence="10">
    <location>
        <begin position="438"/>
        <end position="456"/>
    </location>
</feature>
<keyword evidence="7" id="KW-0446">Lipid-binding</keyword>
<keyword evidence="2" id="KW-0813">Transport</keyword>